<keyword evidence="3" id="KW-1185">Reference proteome</keyword>
<dbReference type="Pfam" id="PF01910">
    <property type="entry name" value="Thiamine_BP"/>
    <property type="match status" value="1"/>
</dbReference>
<name>A0A317ZE89_9BACT</name>
<gene>
    <name evidence="2" type="ORF">DDZ13_10495</name>
</gene>
<dbReference type="SUPFAM" id="SSF89957">
    <property type="entry name" value="MTH1187/YkoF-like"/>
    <property type="match status" value="1"/>
</dbReference>
<dbReference type="AlphaFoldDB" id="A0A317ZE89"/>
<feature type="domain" description="Thiamine-binding protein" evidence="1">
    <location>
        <begin position="13"/>
        <end position="76"/>
    </location>
</feature>
<organism evidence="2 3">
    <name type="scientific">Coraliomargarita sinensis</name>
    <dbReference type="NCBI Taxonomy" id="2174842"/>
    <lineage>
        <taxon>Bacteria</taxon>
        <taxon>Pseudomonadati</taxon>
        <taxon>Verrucomicrobiota</taxon>
        <taxon>Opitutia</taxon>
        <taxon>Puniceicoccales</taxon>
        <taxon>Coraliomargaritaceae</taxon>
        <taxon>Coraliomargarita</taxon>
    </lineage>
</organism>
<dbReference type="InterPro" id="IPR029756">
    <property type="entry name" value="MTH1187/YkoF-like"/>
</dbReference>
<dbReference type="Proteomes" id="UP000247099">
    <property type="component" value="Unassembled WGS sequence"/>
</dbReference>
<dbReference type="InterPro" id="IPR002767">
    <property type="entry name" value="Thiamine_BP"/>
</dbReference>
<accession>A0A317ZE89</accession>
<sequence length="93" mass="9986">MEKTDPLISLQVSVYALDGNVREAVHCYLDALDASGLARDTGTMSTVVWGEADEVWDGLRKAYEAVAAKHKVVVNVGMSNIAPLPARASGQRE</sequence>
<protein>
    <recommendedName>
        <fullName evidence="1">Thiamine-binding protein domain-containing protein</fullName>
    </recommendedName>
</protein>
<dbReference type="InParanoid" id="A0A317ZE89"/>
<reference evidence="2 3" key="1">
    <citation type="submission" date="2018-05" db="EMBL/GenBank/DDBJ databases">
        <title>Coraliomargarita sinensis sp. nov., isolated from a marine solar saltern.</title>
        <authorList>
            <person name="Zhou L.Y."/>
        </authorList>
    </citation>
    <scope>NUCLEOTIDE SEQUENCE [LARGE SCALE GENOMIC DNA]</scope>
    <source>
        <strain evidence="2 3">WN38</strain>
    </source>
</reference>
<dbReference type="Gene3D" id="3.30.70.930">
    <property type="match status" value="1"/>
</dbReference>
<evidence type="ECO:0000259" key="1">
    <source>
        <dbReference type="Pfam" id="PF01910"/>
    </source>
</evidence>
<dbReference type="EMBL" id="QHJQ01000007">
    <property type="protein sequence ID" value="PXA03715.1"/>
    <property type="molecule type" value="Genomic_DNA"/>
</dbReference>
<comment type="caution">
    <text evidence="2">The sequence shown here is derived from an EMBL/GenBank/DDBJ whole genome shotgun (WGS) entry which is preliminary data.</text>
</comment>
<evidence type="ECO:0000313" key="2">
    <source>
        <dbReference type="EMBL" id="PXA03715.1"/>
    </source>
</evidence>
<evidence type="ECO:0000313" key="3">
    <source>
        <dbReference type="Proteomes" id="UP000247099"/>
    </source>
</evidence>
<proteinExistence type="predicted"/>